<dbReference type="Pfam" id="PF19291">
    <property type="entry name" value="TREH_N"/>
    <property type="match status" value="1"/>
</dbReference>
<proteinExistence type="predicted"/>
<dbReference type="PANTHER" id="PTHR31616:SF10">
    <property type="entry name" value="TREHALASE"/>
    <property type="match status" value="1"/>
</dbReference>
<dbReference type="InterPro" id="IPR045582">
    <property type="entry name" value="Trehalase-like_N"/>
</dbReference>
<evidence type="ECO:0000313" key="4">
    <source>
        <dbReference type="Proteomes" id="UP001500200"/>
    </source>
</evidence>
<keyword evidence="3" id="KW-0378">Hydrolase</keyword>
<evidence type="ECO:0000259" key="1">
    <source>
        <dbReference type="Pfam" id="PF00723"/>
    </source>
</evidence>
<dbReference type="GO" id="GO:0016787">
    <property type="term" value="F:hydrolase activity"/>
    <property type="evidence" value="ECO:0007669"/>
    <property type="project" value="UniProtKB-KW"/>
</dbReference>
<dbReference type="RefSeq" id="WP_345451472.1">
    <property type="nucleotide sequence ID" value="NZ_BAABKK010000026.1"/>
</dbReference>
<accession>A0ABP9SQB1</accession>
<gene>
    <name evidence="3" type="ORF">GCM10023346_36800</name>
</gene>
<evidence type="ECO:0000259" key="2">
    <source>
        <dbReference type="Pfam" id="PF19291"/>
    </source>
</evidence>
<dbReference type="Proteomes" id="UP001500200">
    <property type="component" value="Unassembled WGS sequence"/>
</dbReference>
<dbReference type="Gene3D" id="1.50.10.10">
    <property type="match status" value="1"/>
</dbReference>
<dbReference type="InterPro" id="IPR011613">
    <property type="entry name" value="GH15-like"/>
</dbReference>
<reference evidence="4" key="1">
    <citation type="journal article" date="2019" name="Int. J. Syst. Evol. Microbiol.">
        <title>The Global Catalogue of Microorganisms (GCM) 10K type strain sequencing project: providing services to taxonomists for standard genome sequencing and annotation.</title>
        <authorList>
            <consortium name="The Broad Institute Genomics Platform"/>
            <consortium name="The Broad Institute Genome Sequencing Center for Infectious Disease"/>
            <person name="Wu L."/>
            <person name="Ma J."/>
        </authorList>
    </citation>
    <scope>NUCLEOTIDE SEQUENCE [LARGE SCALE GENOMIC DNA]</scope>
    <source>
        <strain evidence="4">JCM 18514</strain>
    </source>
</reference>
<dbReference type="SUPFAM" id="SSF48208">
    <property type="entry name" value="Six-hairpin glycosidases"/>
    <property type="match status" value="1"/>
</dbReference>
<sequence length="643" mass="71915">MRIDAGSGPQGRRLPGAGTSPFPPIADYGFLSDCEANCLIAPSGQVEWMCVPRHDSPSVFSTMLDRAAGGFKVAPYGVREPTARRYLPGSLILETTWQTRTGWLIVRDAMVMGPWHHTEERAGRYRRPPTNYEAEHCLLRTVRCVSGAVELSVLCEPVFGYGRRRARWEFSGPGYGEVVTVGGDEGDPMLHLTTDRRLGIEDSIAVIRSRMTEGEQAFIALSWGSLPPPRTWEEATRKQWQTTEFWRQWITGGEFPDHPWREELQRSALTLKGLTYAPSGALVAAPTTSLPETPGGERNWDYRYTWVRDSTFALWALYTLGLDREADDFFAFIRDVAAEDDLQIMYGIDGERDLPETTLEGLGGYDGARPVRIGNAAVHQRQLDVWGTMLDSVYLHAKSRDQLPEPLWPVLLRQVEQAAAHWGEPDHGIWEVRGEPKHFTSSKLMCWVALDRGSRLARLRGQADYARKWETIAEEIHEDICRNGVDDRGVFVQSYGTTNLDASLLLVPLVRFLPANDPRVRATVLAIADELTRDGLVLRYRPEQTDDGLTGVEGTFTTCSFWLVSALVEIGEVVRAKALGERLLSLASPLGLYAEELDPVSGRHLGNFPQAFTHLALINALVHLIRAEETNRAAQFAPAHRNT</sequence>
<dbReference type="PANTHER" id="PTHR31616">
    <property type="entry name" value="TREHALASE"/>
    <property type="match status" value="1"/>
</dbReference>
<keyword evidence="4" id="KW-1185">Reference proteome</keyword>
<organism evidence="3 4">
    <name type="scientific">Arthrobacter gyeryongensis</name>
    <dbReference type="NCBI Taxonomy" id="1650592"/>
    <lineage>
        <taxon>Bacteria</taxon>
        <taxon>Bacillati</taxon>
        <taxon>Actinomycetota</taxon>
        <taxon>Actinomycetes</taxon>
        <taxon>Micrococcales</taxon>
        <taxon>Micrococcaceae</taxon>
        <taxon>Arthrobacter</taxon>
    </lineage>
</organism>
<dbReference type="EMBL" id="BAABKK010000026">
    <property type="protein sequence ID" value="GAA5198765.1"/>
    <property type="molecule type" value="Genomic_DNA"/>
</dbReference>
<evidence type="ECO:0000313" key="3">
    <source>
        <dbReference type="EMBL" id="GAA5198765.1"/>
    </source>
</evidence>
<dbReference type="InterPro" id="IPR012341">
    <property type="entry name" value="6hp_glycosidase-like_sf"/>
</dbReference>
<protein>
    <submittedName>
        <fullName evidence="3">Glycoside hydrolase family 15 protein</fullName>
    </submittedName>
</protein>
<feature type="domain" description="GH15-like" evidence="1">
    <location>
        <begin position="262"/>
        <end position="621"/>
    </location>
</feature>
<comment type="caution">
    <text evidence="3">The sequence shown here is derived from an EMBL/GenBank/DDBJ whole genome shotgun (WGS) entry which is preliminary data.</text>
</comment>
<name>A0ABP9SQB1_9MICC</name>
<dbReference type="Pfam" id="PF00723">
    <property type="entry name" value="Glyco_hydro_15"/>
    <property type="match status" value="1"/>
</dbReference>
<dbReference type="InterPro" id="IPR008928">
    <property type="entry name" value="6-hairpin_glycosidase_sf"/>
</dbReference>
<feature type="domain" description="Trehalase-like N-terminal" evidence="2">
    <location>
        <begin position="23"/>
        <end position="98"/>
    </location>
</feature>